<dbReference type="EMBL" id="VDMD01000002">
    <property type="protein sequence ID" value="TRM67455.1"/>
    <property type="molecule type" value="Genomic_DNA"/>
</dbReference>
<dbReference type="Pfam" id="PF03061">
    <property type="entry name" value="4HBT"/>
    <property type="match status" value="1"/>
</dbReference>
<dbReference type="PANTHER" id="PTHR21660">
    <property type="entry name" value="THIOESTERASE SUPERFAMILY MEMBER-RELATED"/>
    <property type="match status" value="1"/>
</dbReference>
<dbReference type="GO" id="GO:0047617">
    <property type="term" value="F:fatty acyl-CoA hydrolase activity"/>
    <property type="evidence" value="ECO:0007669"/>
    <property type="project" value="InterPro"/>
</dbReference>
<gene>
    <name evidence="4" type="ORF">BD626DRAFT_478858</name>
</gene>
<organism evidence="4 5">
    <name type="scientific">Schizophyllum amplum</name>
    <dbReference type="NCBI Taxonomy" id="97359"/>
    <lineage>
        <taxon>Eukaryota</taxon>
        <taxon>Fungi</taxon>
        <taxon>Dikarya</taxon>
        <taxon>Basidiomycota</taxon>
        <taxon>Agaricomycotina</taxon>
        <taxon>Agaricomycetes</taxon>
        <taxon>Agaricomycetidae</taxon>
        <taxon>Agaricales</taxon>
        <taxon>Schizophyllaceae</taxon>
        <taxon>Schizophyllum</taxon>
    </lineage>
</organism>
<comment type="similarity">
    <text evidence="1">Belongs to the thioesterase PaaI family.</text>
</comment>
<name>A0A550CRM9_9AGAR</name>
<dbReference type="PANTHER" id="PTHR21660:SF1">
    <property type="entry name" value="ACYL-COENZYME A THIOESTERASE 13"/>
    <property type="match status" value="1"/>
</dbReference>
<dbReference type="OrthoDB" id="2831072at2759"/>
<keyword evidence="5" id="KW-1185">Reference proteome</keyword>
<dbReference type="InterPro" id="IPR039298">
    <property type="entry name" value="ACOT13"/>
</dbReference>
<evidence type="ECO:0000256" key="1">
    <source>
        <dbReference type="ARBA" id="ARBA00008324"/>
    </source>
</evidence>
<evidence type="ECO:0000313" key="5">
    <source>
        <dbReference type="Proteomes" id="UP000320762"/>
    </source>
</evidence>
<dbReference type="AlphaFoldDB" id="A0A550CRM9"/>
<dbReference type="Proteomes" id="UP000320762">
    <property type="component" value="Unassembled WGS sequence"/>
</dbReference>
<comment type="caution">
    <text evidence="4">The sequence shown here is derived from an EMBL/GenBank/DDBJ whole genome shotgun (WGS) entry which is preliminary data.</text>
</comment>
<keyword evidence="2" id="KW-0378">Hydrolase</keyword>
<feature type="domain" description="Thioesterase" evidence="3">
    <location>
        <begin position="76"/>
        <end position="155"/>
    </location>
</feature>
<dbReference type="InterPro" id="IPR029069">
    <property type="entry name" value="HotDog_dom_sf"/>
</dbReference>
<dbReference type="CDD" id="cd03443">
    <property type="entry name" value="PaaI_thioesterase"/>
    <property type="match status" value="1"/>
</dbReference>
<evidence type="ECO:0000259" key="3">
    <source>
        <dbReference type="Pfam" id="PF03061"/>
    </source>
</evidence>
<dbReference type="Gene3D" id="3.10.129.10">
    <property type="entry name" value="Hotdog Thioesterase"/>
    <property type="match status" value="1"/>
</dbReference>
<accession>A0A550CRM9</accession>
<reference evidence="4 5" key="1">
    <citation type="journal article" date="2019" name="New Phytol.">
        <title>Comparative genomics reveals unique wood-decay strategies and fruiting body development in the Schizophyllaceae.</title>
        <authorList>
            <person name="Almasi E."/>
            <person name="Sahu N."/>
            <person name="Krizsan K."/>
            <person name="Balint B."/>
            <person name="Kovacs G.M."/>
            <person name="Kiss B."/>
            <person name="Cseklye J."/>
            <person name="Drula E."/>
            <person name="Henrissat B."/>
            <person name="Nagy I."/>
            <person name="Chovatia M."/>
            <person name="Adam C."/>
            <person name="LaButti K."/>
            <person name="Lipzen A."/>
            <person name="Riley R."/>
            <person name="Grigoriev I.V."/>
            <person name="Nagy L.G."/>
        </authorList>
    </citation>
    <scope>NUCLEOTIDE SEQUENCE [LARGE SCALE GENOMIC DNA]</scope>
    <source>
        <strain evidence="4 5">NL-1724</strain>
    </source>
</reference>
<evidence type="ECO:0000313" key="4">
    <source>
        <dbReference type="EMBL" id="TRM67455.1"/>
    </source>
</evidence>
<proteinExistence type="inferred from homology"/>
<sequence length="174" mass="18941">MSGIPGNAPPEVKEVFRDHTQWFKREGEPHGFAASVGVRVALDEISIVKKTEEPTKDECRLVCSLDVTEDMLNGAGSMHGACSAFLIDFCSSLVLTAHSVAAYGKPIFRVSQALDVVYHSPAVIGDKLRIVNTTITMGKRASSARTEIWNDTHRRLVASGVHILMQPSPPKSKL</sequence>
<dbReference type="SUPFAM" id="SSF54637">
    <property type="entry name" value="Thioesterase/thiol ester dehydrase-isomerase"/>
    <property type="match status" value="1"/>
</dbReference>
<evidence type="ECO:0000256" key="2">
    <source>
        <dbReference type="ARBA" id="ARBA00022801"/>
    </source>
</evidence>
<dbReference type="InterPro" id="IPR006683">
    <property type="entry name" value="Thioestr_dom"/>
</dbReference>
<protein>
    <recommendedName>
        <fullName evidence="3">Thioesterase domain-containing protein</fullName>
    </recommendedName>
</protein>
<dbReference type="STRING" id="97359.A0A550CRM9"/>